<protein>
    <submittedName>
        <fullName evidence="9">Twitching motility protein PilT</fullName>
    </submittedName>
</protein>
<dbReference type="STRING" id="40578.Xbed_02583"/>
<dbReference type="Gene3D" id="3.40.50.1010">
    <property type="entry name" value="5'-nuclease"/>
    <property type="match status" value="1"/>
</dbReference>
<evidence type="ECO:0000313" key="9">
    <source>
        <dbReference type="EMBL" id="OTA19186.1"/>
    </source>
</evidence>
<dbReference type="Pfam" id="PF01850">
    <property type="entry name" value="PIN"/>
    <property type="match status" value="1"/>
</dbReference>
<evidence type="ECO:0000256" key="4">
    <source>
        <dbReference type="ARBA" id="ARBA00022723"/>
    </source>
</evidence>
<dbReference type="GO" id="GO:0046872">
    <property type="term" value="F:metal ion binding"/>
    <property type="evidence" value="ECO:0007669"/>
    <property type="project" value="UniProtKB-KW"/>
</dbReference>
<dbReference type="RefSeq" id="WP_086113305.1">
    <property type="nucleotide sequence ID" value="NZ_CAWNHF010000124.1"/>
</dbReference>
<evidence type="ECO:0000256" key="3">
    <source>
        <dbReference type="ARBA" id="ARBA00022722"/>
    </source>
</evidence>
<evidence type="ECO:0000256" key="2">
    <source>
        <dbReference type="ARBA" id="ARBA00022649"/>
    </source>
</evidence>
<dbReference type="InterPro" id="IPR029060">
    <property type="entry name" value="PIN-like_dom_sf"/>
</dbReference>
<comment type="caution">
    <text evidence="9">The sequence shown here is derived from an EMBL/GenBank/DDBJ whole genome shotgun (WGS) entry which is preliminary data.</text>
</comment>
<feature type="domain" description="PIN" evidence="8">
    <location>
        <begin position="2"/>
        <end position="117"/>
    </location>
</feature>
<proteinExistence type="inferred from homology"/>
<sequence length="135" mass="15181">MYMLDTNTVSYIFHQHPAVTAKLRTIPPSEICISSITEAELRYGVAKRQNRALGNIVNTLIDSITVYDWDQNAAKTYGMLRASMEKSGRIMGTMNQLIAAHALSREVTIVTNDLAFRMVILSKIELQKAQGWNAY</sequence>
<evidence type="ECO:0000259" key="8">
    <source>
        <dbReference type="Pfam" id="PF01850"/>
    </source>
</evidence>
<gene>
    <name evidence="9" type="ORF">Xbed_02583</name>
</gene>
<accession>A0A1Y2SL01</accession>
<dbReference type="CDD" id="cd18740">
    <property type="entry name" value="PIN_VapC4-5_FitB-like"/>
    <property type="match status" value="1"/>
</dbReference>
<organism evidence="9 10">
    <name type="scientific">Xenorhabdus beddingii</name>
    <dbReference type="NCBI Taxonomy" id="40578"/>
    <lineage>
        <taxon>Bacteria</taxon>
        <taxon>Pseudomonadati</taxon>
        <taxon>Pseudomonadota</taxon>
        <taxon>Gammaproteobacteria</taxon>
        <taxon>Enterobacterales</taxon>
        <taxon>Morganellaceae</taxon>
        <taxon>Xenorhabdus</taxon>
    </lineage>
</organism>
<comment type="cofactor">
    <cofactor evidence="1">
        <name>Mg(2+)</name>
        <dbReference type="ChEBI" id="CHEBI:18420"/>
    </cofactor>
</comment>
<evidence type="ECO:0000256" key="7">
    <source>
        <dbReference type="ARBA" id="ARBA00038093"/>
    </source>
</evidence>
<evidence type="ECO:0000256" key="5">
    <source>
        <dbReference type="ARBA" id="ARBA00022801"/>
    </source>
</evidence>
<dbReference type="OrthoDB" id="9796690at2"/>
<keyword evidence="3" id="KW-0540">Nuclease</keyword>
<dbReference type="InterPro" id="IPR002716">
    <property type="entry name" value="PIN_dom"/>
</dbReference>
<comment type="similarity">
    <text evidence="7">Belongs to the PINc/VapC protein family.</text>
</comment>
<dbReference type="SUPFAM" id="SSF88723">
    <property type="entry name" value="PIN domain-like"/>
    <property type="match status" value="1"/>
</dbReference>
<reference evidence="9 10" key="1">
    <citation type="submission" date="2017-01" db="EMBL/GenBank/DDBJ databases">
        <title>Deconstructing symbiosis and pathogenesis requirements using a combined genomic-metabolomic approach.</title>
        <authorList>
            <person name="Tobias N.J."/>
            <person name="Wolff H."/>
            <person name="Djahanschiri B."/>
            <person name="Ebersberger I."/>
            <person name="Bode H.B."/>
        </authorList>
    </citation>
    <scope>NUCLEOTIDE SEQUENCE [LARGE SCALE GENOMIC DNA]</scope>
    <source>
        <strain evidence="9 10">DSM 4764</strain>
    </source>
</reference>
<dbReference type="GO" id="GO:0016787">
    <property type="term" value="F:hydrolase activity"/>
    <property type="evidence" value="ECO:0007669"/>
    <property type="project" value="UniProtKB-KW"/>
</dbReference>
<name>A0A1Y2SL01_9GAMM</name>
<keyword evidence="10" id="KW-1185">Reference proteome</keyword>
<keyword evidence="5" id="KW-0378">Hydrolase</keyword>
<keyword evidence="2" id="KW-1277">Toxin-antitoxin system</keyword>
<dbReference type="Proteomes" id="UP000194204">
    <property type="component" value="Unassembled WGS sequence"/>
</dbReference>
<dbReference type="PANTHER" id="PTHR33653:SF1">
    <property type="entry name" value="RIBONUCLEASE VAPC2"/>
    <property type="match status" value="1"/>
</dbReference>
<dbReference type="PANTHER" id="PTHR33653">
    <property type="entry name" value="RIBONUCLEASE VAPC2"/>
    <property type="match status" value="1"/>
</dbReference>
<evidence type="ECO:0000256" key="1">
    <source>
        <dbReference type="ARBA" id="ARBA00001946"/>
    </source>
</evidence>
<evidence type="ECO:0000313" key="10">
    <source>
        <dbReference type="Proteomes" id="UP000194204"/>
    </source>
</evidence>
<keyword evidence="6" id="KW-0460">Magnesium</keyword>
<evidence type="ECO:0000256" key="6">
    <source>
        <dbReference type="ARBA" id="ARBA00022842"/>
    </source>
</evidence>
<keyword evidence="4" id="KW-0479">Metal-binding</keyword>
<dbReference type="EMBL" id="MUBK01000021">
    <property type="protein sequence ID" value="OTA19186.1"/>
    <property type="molecule type" value="Genomic_DNA"/>
</dbReference>
<dbReference type="InterPro" id="IPR050556">
    <property type="entry name" value="Type_II_TA_system_RNase"/>
</dbReference>
<dbReference type="AlphaFoldDB" id="A0A1Y2SL01"/>
<dbReference type="GO" id="GO:0004518">
    <property type="term" value="F:nuclease activity"/>
    <property type="evidence" value="ECO:0007669"/>
    <property type="project" value="UniProtKB-KW"/>
</dbReference>